<dbReference type="SUPFAM" id="SSF101447">
    <property type="entry name" value="Formin homology 2 domain (FH2 domain)"/>
    <property type="match status" value="1"/>
</dbReference>
<feature type="compositionally biased region" description="Pro residues" evidence="1">
    <location>
        <begin position="351"/>
        <end position="363"/>
    </location>
</feature>
<keyword evidence="3" id="KW-1185">Reference proteome</keyword>
<evidence type="ECO:0000313" key="3">
    <source>
        <dbReference type="Proteomes" id="UP001270362"/>
    </source>
</evidence>
<reference evidence="2" key="2">
    <citation type="submission" date="2023-06" db="EMBL/GenBank/DDBJ databases">
        <authorList>
            <consortium name="Lawrence Berkeley National Laboratory"/>
            <person name="Haridas S."/>
            <person name="Hensen N."/>
            <person name="Bonometti L."/>
            <person name="Westerberg I."/>
            <person name="Brannstrom I.O."/>
            <person name="Guillou S."/>
            <person name="Cros-Aarteil S."/>
            <person name="Calhoun S."/>
            <person name="Kuo A."/>
            <person name="Mondo S."/>
            <person name="Pangilinan J."/>
            <person name="Riley R."/>
            <person name="Labutti K."/>
            <person name="Andreopoulos B."/>
            <person name="Lipzen A."/>
            <person name="Chen C."/>
            <person name="Yanf M."/>
            <person name="Daum C."/>
            <person name="Ng V."/>
            <person name="Clum A."/>
            <person name="Steindorff A."/>
            <person name="Ohm R."/>
            <person name="Martin F."/>
            <person name="Silar P."/>
            <person name="Natvig D."/>
            <person name="Lalanne C."/>
            <person name="Gautier V."/>
            <person name="Ament-Velasquez S.L."/>
            <person name="Kruys A."/>
            <person name="Hutchinson M.I."/>
            <person name="Powell A.J."/>
            <person name="Barry K."/>
            <person name="Miller A.N."/>
            <person name="Grigoriev I.V."/>
            <person name="Debuchy R."/>
            <person name="Gladieux P."/>
            <person name="Thoren M.H."/>
            <person name="Johannesson H."/>
        </authorList>
    </citation>
    <scope>NUCLEOTIDE SEQUENCE</scope>
    <source>
        <strain evidence="2">CBS 314.62</strain>
    </source>
</reference>
<organism evidence="2 3">
    <name type="scientific">Podospora appendiculata</name>
    <dbReference type="NCBI Taxonomy" id="314037"/>
    <lineage>
        <taxon>Eukaryota</taxon>
        <taxon>Fungi</taxon>
        <taxon>Dikarya</taxon>
        <taxon>Ascomycota</taxon>
        <taxon>Pezizomycotina</taxon>
        <taxon>Sordariomycetes</taxon>
        <taxon>Sordariomycetidae</taxon>
        <taxon>Sordariales</taxon>
        <taxon>Podosporaceae</taxon>
        <taxon>Podospora</taxon>
    </lineage>
</organism>
<feature type="region of interest" description="Disordered" evidence="1">
    <location>
        <begin position="122"/>
        <end position="161"/>
    </location>
</feature>
<evidence type="ECO:0000313" key="2">
    <source>
        <dbReference type="EMBL" id="KAK3686259.1"/>
    </source>
</evidence>
<sequence length="654" mass="72383">MIFPTMVVEDNRAKLATGATNVDNKVYPDTFRRWTEFPTLHAGRFDLLVRALGDSEMFPSLFEVRSTSRNLSPTTRKDEQDIRPFIRAHVELPANKILDAYLEKHPDPRCAAFEFSNNAYGLSRDTALDNPPPKTHHEDQPPPSKRQSPDRMSSLAPDRWGIRVTRDHARTTALVAEYKAAHKARVWRFKNVLGDDTCPTNSLFADCVSRLEAKRTRQSAAHEPEPSPSLAQDQMIVATVLCQAYHYMIAAGLLYGYVGSGDCMVFLAIQGTPGVLYFHFVPSSMDIEGLQPTADVTRSAPAAQLATLALLALEAETQSLQWVQKALAELRRWPSAKKMVGLQSQGIGGPSLPPPPPPPPPPPNDDEQGGGSRSRKTLQKRSLAKRTREETSPNGSGSQSASKDDGSQIGSQRQTTRTSLRALPYCTQACLLGLSRNGTLDPNCPNTPLHVRPRCGSYHPISKVQLCSLFRSQLAQNLDCGCESLEKYGMFGRTGVLFKITIPEYGYTLVAKGVQAAHADTLVREARIYFHCKHLQGIWIPVHLGNIELVVSYPLQSLALVKHMMLMSWAGTTLEAYIPDSIDIDSEIDRTVGELNHAGVCNGDVRDTNLVWNEEVKRVMAIDFDLAYIPTALKRSYESASDEERGGKVRKVQL</sequence>
<gene>
    <name evidence="2" type="ORF">B0T22DRAFT_411180</name>
</gene>
<proteinExistence type="predicted"/>
<feature type="region of interest" description="Disordered" evidence="1">
    <location>
        <begin position="339"/>
        <end position="416"/>
    </location>
</feature>
<dbReference type="EMBL" id="JAULSO010000003">
    <property type="protein sequence ID" value="KAK3686259.1"/>
    <property type="molecule type" value="Genomic_DNA"/>
</dbReference>
<evidence type="ECO:0000256" key="1">
    <source>
        <dbReference type="SAM" id="MobiDB-lite"/>
    </source>
</evidence>
<dbReference type="Proteomes" id="UP001270362">
    <property type="component" value="Unassembled WGS sequence"/>
</dbReference>
<reference evidence="2" key="1">
    <citation type="journal article" date="2023" name="Mol. Phylogenet. Evol.">
        <title>Genome-scale phylogeny and comparative genomics of the fungal order Sordariales.</title>
        <authorList>
            <person name="Hensen N."/>
            <person name="Bonometti L."/>
            <person name="Westerberg I."/>
            <person name="Brannstrom I.O."/>
            <person name="Guillou S."/>
            <person name="Cros-Aarteil S."/>
            <person name="Calhoun S."/>
            <person name="Haridas S."/>
            <person name="Kuo A."/>
            <person name="Mondo S."/>
            <person name="Pangilinan J."/>
            <person name="Riley R."/>
            <person name="LaButti K."/>
            <person name="Andreopoulos B."/>
            <person name="Lipzen A."/>
            <person name="Chen C."/>
            <person name="Yan M."/>
            <person name="Daum C."/>
            <person name="Ng V."/>
            <person name="Clum A."/>
            <person name="Steindorff A."/>
            <person name="Ohm R.A."/>
            <person name="Martin F."/>
            <person name="Silar P."/>
            <person name="Natvig D.O."/>
            <person name="Lalanne C."/>
            <person name="Gautier V."/>
            <person name="Ament-Velasquez S.L."/>
            <person name="Kruys A."/>
            <person name="Hutchinson M.I."/>
            <person name="Powell A.J."/>
            <person name="Barry K."/>
            <person name="Miller A.N."/>
            <person name="Grigoriev I.V."/>
            <person name="Debuchy R."/>
            <person name="Gladieux P."/>
            <person name="Hiltunen Thoren M."/>
            <person name="Johannesson H."/>
        </authorList>
    </citation>
    <scope>NUCLEOTIDE SEQUENCE</scope>
    <source>
        <strain evidence="2">CBS 314.62</strain>
    </source>
</reference>
<comment type="caution">
    <text evidence="2">The sequence shown here is derived from an EMBL/GenBank/DDBJ whole genome shotgun (WGS) entry which is preliminary data.</text>
</comment>
<feature type="compositionally biased region" description="Polar residues" evidence="1">
    <location>
        <begin position="392"/>
        <end position="401"/>
    </location>
</feature>
<dbReference type="AlphaFoldDB" id="A0AAE0X789"/>
<protein>
    <submittedName>
        <fullName evidence="2">Uncharacterized protein</fullName>
    </submittedName>
</protein>
<name>A0AAE0X789_9PEZI</name>
<accession>A0AAE0X789</accession>
<feature type="compositionally biased region" description="Basic residues" evidence="1">
    <location>
        <begin position="373"/>
        <end position="385"/>
    </location>
</feature>